<name>A0ABR7MCH3_9BACT</name>
<dbReference type="Proteomes" id="UP000765802">
    <property type="component" value="Unassembled WGS sequence"/>
</dbReference>
<dbReference type="Pfam" id="PF01548">
    <property type="entry name" value="DEDD_Tnp_IS110"/>
    <property type="match status" value="1"/>
</dbReference>
<organism evidence="3 4">
    <name type="scientific">Flavihumibacter stibioxidans</name>
    <dbReference type="NCBI Taxonomy" id="1834163"/>
    <lineage>
        <taxon>Bacteria</taxon>
        <taxon>Pseudomonadati</taxon>
        <taxon>Bacteroidota</taxon>
        <taxon>Chitinophagia</taxon>
        <taxon>Chitinophagales</taxon>
        <taxon>Chitinophagaceae</taxon>
        <taxon>Flavihumibacter</taxon>
    </lineage>
</organism>
<evidence type="ECO:0000313" key="4">
    <source>
        <dbReference type="Proteomes" id="UP000765802"/>
    </source>
</evidence>
<evidence type="ECO:0000259" key="1">
    <source>
        <dbReference type="Pfam" id="PF01548"/>
    </source>
</evidence>
<comment type="caution">
    <text evidence="3">The sequence shown here is derived from an EMBL/GenBank/DDBJ whole genome shotgun (WGS) entry which is preliminary data.</text>
</comment>
<evidence type="ECO:0000313" key="3">
    <source>
        <dbReference type="EMBL" id="MBC6492738.1"/>
    </source>
</evidence>
<keyword evidence="4" id="KW-1185">Reference proteome</keyword>
<evidence type="ECO:0000259" key="2">
    <source>
        <dbReference type="Pfam" id="PF02371"/>
    </source>
</evidence>
<gene>
    <name evidence="3" type="ORF">BC349_16900</name>
</gene>
<dbReference type="NCBIfam" id="NF033542">
    <property type="entry name" value="transpos_IS110"/>
    <property type="match status" value="1"/>
</dbReference>
<dbReference type="EMBL" id="MBUA01000029">
    <property type="protein sequence ID" value="MBC6492738.1"/>
    <property type="molecule type" value="Genomic_DNA"/>
</dbReference>
<dbReference type="InterPro" id="IPR003346">
    <property type="entry name" value="Transposase_20"/>
</dbReference>
<proteinExistence type="predicted"/>
<feature type="domain" description="Transposase IS116/IS110/IS902 C-terminal" evidence="2">
    <location>
        <begin position="210"/>
        <end position="293"/>
    </location>
</feature>
<sequence length="345" mass="38900">MKLLLRQAVGIDVAQNELVVALGRMDEAFLVDIYAHKTFSNSASGFEGLVDWVSSRTEPGIGLRFVMEATGVYHEQLAHFLAGKGLEVSVVVPNKISNFFRTLEVKTVTDKTASETLTRFGLERKLDSWKPPHSLYRRIRHLTRERDQVIADRTVAKNQLHAELAGFEPLASSVKRINQKIALLDKQVKEITTELMALVKRDEEIYRQVRLMSSLPGIGLLTAATILGETNGFELIRNKRQLTSYAGLDVREKQSGTSIRSKPTISKKGNSYLRKAMHLPALAAIRTDERFKAIFTRLVGKHGIKMKAVVAVQRKLLEMTYVLFKHNSTYDKSYLHNSPLPQETL</sequence>
<protein>
    <submittedName>
        <fullName evidence="3">Transposase</fullName>
    </submittedName>
</protein>
<dbReference type="InterPro" id="IPR002525">
    <property type="entry name" value="Transp_IS110-like_N"/>
</dbReference>
<dbReference type="InterPro" id="IPR047650">
    <property type="entry name" value="Transpos_IS110"/>
</dbReference>
<dbReference type="RefSeq" id="WP_187258057.1">
    <property type="nucleotide sequence ID" value="NZ_JBHULF010000019.1"/>
</dbReference>
<reference evidence="3 4" key="1">
    <citation type="submission" date="2016-07" db="EMBL/GenBank/DDBJ databases">
        <title>Genome analysis of Flavihumibacter stibioxidans YS-17.</title>
        <authorList>
            <person name="Shi K."/>
            <person name="Han Y."/>
            <person name="Wang G."/>
        </authorList>
    </citation>
    <scope>NUCLEOTIDE SEQUENCE [LARGE SCALE GENOMIC DNA]</scope>
    <source>
        <strain evidence="3 4">YS-17</strain>
    </source>
</reference>
<dbReference type="PANTHER" id="PTHR33055:SF13">
    <property type="entry name" value="TRANSPOSASE"/>
    <property type="match status" value="1"/>
</dbReference>
<dbReference type="Pfam" id="PF02371">
    <property type="entry name" value="Transposase_20"/>
    <property type="match status" value="1"/>
</dbReference>
<feature type="domain" description="Transposase IS110-like N-terminal" evidence="1">
    <location>
        <begin position="9"/>
        <end position="167"/>
    </location>
</feature>
<accession>A0ABR7MCH3</accession>
<dbReference type="PANTHER" id="PTHR33055">
    <property type="entry name" value="TRANSPOSASE FOR INSERTION SEQUENCE ELEMENT IS1111A"/>
    <property type="match status" value="1"/>
</dbReference>